<protein>
    <submittedName>
        <fullName evidence="1">Uncharacterized protein</fullName>
    </submittedName>
</protein>
<accession>A0A068QYZ0</accession>
<proteinExistence type="predicted"/>
<dbReference type="HOGENOM" id="CLU_3260025_0_0_6"/>
<name>A0A068QYZ0_9GAMM</name>
<dbReference type="KEGG" id="xpo:XPG1_0363"/>
<organism evidence="1 2">
    <name type="scientific">Xenorhabdus poinarii G6</name>
    <dbReference type="NCBI Taxonomy" id="1354304"/>
    <lineage>
        <taxon>Bacteria</taxon>
        <taxon>Pseudomonadati</taxon>
        <taxon>Pseudomonadota</taxon>
        <taxon>Gammaproteobacteria</taxon>
        <taxon>Enterobacterales</taxon>
        <taxon>Morganellaceae</taxon>
        <taxon>Xenorhabdus</taxon>
    </lineage>
</organism>
<reference evidence="1 2" key="1">
    <citation type="submission" date="2013-07" db="EMBL/GenBank/DDBJ databases">
        <authorList>
            <person name="Genoscope - CEA"/>
        </authorList>
    </citation>
    <scope>NUCLEOTIDE SEQUENCE [LARGE SCALE GENOMIC DNA]</scope>
    <source>
        <strain evidence="1 2">G6</strain>
    </source>
</reference>
<keyword evidence="2" id="KW-1185">Reference proteome</keyword>
<dbReference type="Proteomes" id="UP000032735">
    <property type="component" value="Chromosome"/>
</dbReference>
<sequence length="42" mass="4671">MLPERRSPSPTLGNVTIPKILPIRDDVSIFIRPVFGSLILNP</sequence>
<evidence type="ECO:0000313" key="2">
    <source>
        <dbReference type="Proteomes" id="UP000032735"/>
    </source>
</evidence>
<gene>
    <name evidence="1" type="ORF">XPG1_0363</name>
</gene>
<dbReference type="AlphaFoldDB" id="A0A068QYZ0"/>
<evidence type="ECO:0000313" key="1">
    <source>
        <dbReference type="EMBL" id="CDG20019.1"/>
    </source>
</evidence>
<dbReference type="EMBL" id="FO704551">
    <property type="protein sequence ID" value="CDG20019.1"/>
    <property type="molecule type" value="Genomic_DNA"/>
</dbReference>